<gene>
    <name evidence="1" type="ORF">C3B51_08940</name>
</gene>
<comment type="caution">
    <text evidence="1">The sequence shown here is derived from an EMBL/GenBank/DDBJ whole genome shotgun (WGS) entry which is preliminary data.</text>
</comment>
<reference evidence="1 2" key="1">
    <citation type="submission" date="2018-01" db="EMBL/GenBank/DDBJ databases">
        <title>Co-occurrence of chitin degradation, pigmentation and bioactivity in marine Pseudoalteromonas.</title>
        <authorList>
            <person name="Paulsen S."/>
            <person name="Gram L."/>
            <person name="Machado H."/>
        </authorList>
    </citation>
    <scope>NUCLEOTIDE SEQUENCE [LARGE SCALE GENOMIC DNA]</scope>
    <source>
        <strain evidence="1 2">S1946</strain>
    </source>
</reference>
<organism evidence="1 2">
    <name type="scientific">Pseudoalteromonas rubra</name>
    <dbReference type="NCBI Taxonomy" id="43658"/>
    <lineage>
        <taxon>Bacteria</taxon>
        <taxon>Pseudomonadati</taxon>
        <taxon>Pseudomonadota</taxon>
        <taxon>Gammaproteobacteria</taxon>
        <taxon>Alteromonadales</taxon>
        <taxon>Pseudoalteromonadaceae</taxon>
        <taxon>Pseudoalteromonas</taxon>
    </lineage>
</organism>
<dbReference type="EMBL" id="PPUZ01000023">
    <property type="protein sequence ID" value="RZM81296.1"/>
    <property type="molecule type" value="Genomic_DNA"/>
</dbReference>
<dbReference type="AlphaFoldDB" id="A0A4Q7EDY0"/>
<protein>
    <submittedName>
        <fullName evidence="1">Uncharacterized protein</fullName>
    </submittedName>
</protein>
<evidence type="ECO:0000313" key="2">
    <source>
        <dbReference type="Proteomes" id="UP000292345"/>
    </source>
</evidence>
<evidence type="ECO:0000313" key="1">
    <source>
        <dbReference type="EMBL" id="RZM81296.1"/>
    </source>
</evidence>
<sequence length="106" mass="11858">MPNRTTIEILKGMNSSDINKVVEQLNREGAFTDECDLTFQSTAMEAWDESCTSYLADNGYSGGYLKLIGQYFPEVGSVYVIYDSDELNSDEALDFAKKIVNLKYAS</sequence>
<dbReference type="Proteomes" id="UP000292345">
    <property type="component" value="Unassembled WGS sequence"/>
</dbReference>
<dbReference type="RefSeq" id="WP_130244810.1">
    <property type="nucleotide sequence ID" value="NZ_PPUZ01000023.1"/>
</dbReference>
<name>A0A4Q7EDY0_9GAMM</name>
<proteinExistence type="predicted"/>
<accession>A0A4Q7EDY0</accession>